<keyword evidence="4" id="KW-0455">Luminescence</keyword>
<dbReference type="PROSITE" id="PS50222">
    <property type="entry name" value="EF_HAND_2"/>
    <property type="match status" value="3"/>
</dbReference>
<dbReference type="PANTHER" id="PTHR23048:SF0">
    <property type="entry name" value="CALMODULIN LIKE 3"/>
    <property type="match status" value="1"/>
</dbReference>
<dbReference type="InterPro" id="IPR011992">
    <property type="entry name" value="EF-hand-dom_pair"/>
</dbReference>
<dbReference type="CDD" id="cd00051">
    <property type="entry name" value="EFh"/>
    <property type="match status" value="1"/>
</dbReference>
<dbReference type="Pfam" id="PF13499">
    <property type="entry name" value="EF-hand_7"/>
    <property type="match status" value="2"/>
</dbReference>
<feature type="domain" description="EF-hand" evidence="7">
    <location>
        <begin position="78"/>
        <end position="113"/>
    </location>
</feature>
<dbReference type="PANTHER" id="PTHR23048">
    <property type="entry name" value="MYOSIN LIGHT CHAIN 1, 3"/>
    <property type="match status" value="1"/>
</dbReference>
<evidence type="ECO:0000256" key="1">
    <source>
        <dbReference type="ARBA" id="ARBA00007828"/>
    </source>
</evidence>
<sequence length="219" mass="25133">MMKMVHQRRRKIEYHYPPWYLTSSLLSSPRSPRSPRAPMMADTSTDSSQSDSKDPFDSLSFLQSLDLEEDLSKLFERDELDGFKEAFKNFDKDGDGCIQTKELRAALQNLGQNPTDLELQNIFNEMDIDRNGTIDFAEFVKMLIKTIKQDFSQEDLKVAFDVFDTEGYGYIDSEEIKDLLGDVDQTLTVAEQEEIMSKAGKVDSGRMSFAQFSKLLTWS</sequence>
<dbReference type="PROSITE" id="PS00018">
    <property type="entry name" value="EF_HAND_1"/>
    <property type="match status" value="2"/>
</dbReference>
<dbReference type="AlphaFoldDB" id="A0A7M5WK42"/>
<feature type="compositionally biased region" description="Low complexity" evidence="6">
    <location>
        <begin position="25"/>
        <end position="50"/>
    </location>
</feature>
<evidence type="ECO:0000256" key="3">
    <source>
        <dbReference type="ARBA" id="ARBA00022837"/>
    </source>
</evidence>
<evidence type="ECO:0000313" key="9">
    <source>
        <dbReference type="Proteomes" id="UP000594262"/>
    </source>
</evidence>
<keyword evidence="5" id="KW-0599">Photoprotein</keyword>
<dbReference type="RefSeq" id="XP_066921528.1">
    <property type="nucleotide sequence ID" value="XM_067065427.1"/>
</dbReference>
<dbReference type="GeneID" id="136808868"/>
<comment type="similarity">
    <text evidence="1">Belongs to the aequorin family.</text>
</comment>
<evidence type="ECO:0000256" key="5">
    <source>
        <dbReference type="ARBA" id="ARBA00023262"/>
    </source>
</evidence>
<feature type="domain" description="EF-hand" evidence="7">
    <location>
        <begin position="151"/>
        <end position="186"/>
    </location>
</feature>
<dbReference type="GO" id="GO:0016460">
    <property type="term" value="C:myosin II complex"/>
    <property type="evidence" value="ECO:0007669"/>
    <property type="project" value="TreeGrafter"/>
</dbReference>
<keyword evidence="3" id="KW-0106">Calcium</keyword>
<dbReference type="GO" id="GO:0005509">
    <property type="term" value="F:calcium ion binding"/>
    <property type="evidence" value="ECO:0007669"/>
    <property type="project" value="InterPro"/>
</dbReference>
<dbReference type="FunFam" id="1.10.238.10:FF:000527">
    <property type="entry name" value="Calmodulin-3"/>
    <property type="match status" value="1"/>
</dbReference>
<dbReference type="SMART" id="SM00054">
    <property type="entry name" value="EFh"/>
    <property type="match status" value="3"/>
</dbReference>
<feature type="region of interest" description="Disordered" evidence="6">
    <location>
        <begin position="25"/>
        <end position="55"/>
    </location>
</feature>
<dbReference type="InterPro" id="IPR002048">
    <property type="entry name" value="EF_hand_dom"/>
</dbReference>
<dbReference type="InterPro" id="IPR018247">
    <property type="entry name" value="EF_Hand_1_Ca_BS"/>
</dbReference>
<dbReference type="Gene3D" id="1.10.238.10">
    <property type="entry name" value="EF-hand"/>
    <property type="match status" value="2"/>
</dbReference>
<organism evidence="8 9">
    <name type="scientific">Clytia hemisphaerica</name>
    <dbReference type="NCBI Taxonomy" id="252671"/>
    <lineage>
        <taxon>Eukaryota</taxon>
        <taxon>Metazoa</taxon>
        <taxon>Cnidaria</taxon>
        <taxon>Hydrozoa</taxon>
        <taxon>Hydroidolina</taxon>
        <taxon>Leptothecata</taxon>
        <taxon>Obeliida</taxon>
        <taxon>Clytiidae</taxon>
        <taxon>Clytia</taxon>
    </lineage>
</organism>
<evidence type="ECO:0000259" key="7">
    <source>
        <dbReference type="PROSITE" id="PS50222"/>
    </source>
</evidence>
<keyword evidence="2" id="KW-0677">Repeat</keyword>
<reference evidence="8" key="1">
    <citation type="submission" date="2021-01" db="UniProtKB">
        <authorList>
            <consortium name="EnsemblMetazoa"/>
        </authorList>
    </citation>
    <scope>IDENTIFICATION</scope>
</reference>
<feature type="domain" description="EF-hand" evidence="7">
    <location>
        <begin position="114"/>
        <end position="149"/>
    </location>
</feature>
<dbReference type="GO" id="GO:0008218">
    <property type="term" value="P:bioluminescence"/>
    <property type="evidence" value="ECO:0007669"/>
    <property type="project" value="UniProtKB-KW"/>
</dbReference>
<evidence type="ECO:0000256" key="2">
    <source>
        <dbReference type="ARBA" id="ARBA00022737"/>
    </source>
</evidence>
<name>A0A7M5WK42_9CNID</name>
<dbReference type="EnsemblMetazoa" id="CLYHEMT006505.1">
    <property type="protein sequence ID" value="CLYHEMP006505.1"/>
    <property type="gene ID" value="CLYHEMG006505"/>
</dbReference>
<protein>
    <recommendedName>
        <fullName evidence="7">EF-hand domain-containing protein</fullName>
    </recommendedName>
</protein>
<keyword evidence="9" id="KW-1185">Reference proteome</keyword>
<evidence type="ECO:0000313" key="8">
    <source>
        <dbReference type="EnsemblMetazoa" id="CLYHEMP006505.1"/>
    </source>
</evidence>
<evidence type="ECO:0000256" key="6">
    <source>
        <dbReference type="SAM" id="MobiDB-lite"/>
    </source>
</evidence>
<proteinExistence type="inferred from homology"/>
<dbReference type="Proteomes" id="UP000594262">
    <property type="component" value="Unplaced"/>
</dbReference>
<dbReference type="OrthoDB" id="435273at2759"/>
<dbReference type="InterPro" id="IPR050230">
    <property type="entry name" value="CALM/Myosin/TropC-like"/>
</dbReference>
<dbReference type="SUPFAM" id="SSF47473">
    <property type="entry name" value="EF-hand"/>
    <property type="match status" value="1"/>
</dbReference>
<accession>A0A7M5WK42</accession>
<evidence type="ECO:0000256" key="4">
    <source>
        <dbReference type="ARBA" id="ARBA00023223"/>
    </source>
</evidence>